<evidence type="ECO:0000313" key="1">
    <source>
        <dbReference type="EMBL" id="RFC55658.1"/>
    </source>
</evidence>
<accession>A0A3E1F1G4</accession>
<dbReference type="RefSeq" id="WP_116879493.1">
    <property type="nucleotide sequence ID" value="NZ_QURB01000001.1"/>
</dbReference>
<dbReference type="AlphaFoldDB" id="A0A3E1F1G4"/>
<dbReference type="OrthoDB" id="4696264at2"/>
<reference evidence="1 2" key="1">
    <citation type="submission" date="2018-08" db="EMBL/GenBank/DDBJ databases">
        <title>The draft genome squence of Brumimicrobium sp. N62.</title>
        <authorList>
            <person name="Du Z.-J."/>
            <person name="Luo H.-R."/>
        </authorList>
    </citation>
    <scope>NUCLEOTIDE SEQUENCE [LARGE SCALE GENOMIC DNA]</scope>
    <source>
        <strain evidence="1 2">N62</strain>
    </source>
</reference>
<gene>
    <name evidence="1" type="ORF">DXU93_01620</name>
</gene>
<dbReference type="Pfam" id="PF13365">
    <property type="entry name" value="Trypsin_2"/>
    <property type="match status" value="1"/>
</dbReference>
<dbReference type="SUPFAM" id="SSF50494">
    <property type="entry name" value="Trypsin-like serine proteases"/>
    <property type="match status" value="1"/>
</dbReference>
<organism evidence="1 2">
    <name type="scientific">Brumimicrobium aurantiacum</name>
    <dbReference type="NCBI Taxonomy" id="1737063"/>
    <lineage>
        <taxon>Bacteria</taxon>
        <taxon>Pseudomonadati</taxon>
        <taxon>Bacteroidota</taxon>
        <taxon>Flavobacteriia</taxon>
        <taxon>Flavobacteriales</taxon>
        <taxon>Crocinitomicaceae</taxon>
        <taxon>Brumimicrobium</taxon>
    </lineage>
</organism>
<dbReference type="GO" id="GO:0008233">
    <property type="term" value="F:peptidase activity"/>
    <property type="evidence" value="ECO:0007669"/>
    <property type="project" value="UniProtKB-KW"/>
</dbReference>
<keyword evidence="1" id="KW-0645">Protease</keyword>
<comment type="caution">
    <text evidence="1">The sequence shown here is derived from an EMBL/GenBank/DDBJ whole genome shotgun (WGS) entry which is preliminary data.</text>
</comment>
<dbReference type="GO" id="GO:0006508">
    <property type="term" value="P:proteolysis"/>
    <property type="evidence" value="ECO:0007669"/>
    <property type="project" value="UniProtKB-KW"/>
</dbReference>
<protein>
    <submittedName>
        <fullName evidence="1">Serine protease</fullName>
    </submittedName>
</protein>
<dbReference type="Gene3D" id="2.40.10.10">
    <property type="entry name" value="Trypsin-like serine proteases"/>
    <property type="match status" value="1"/>
</dbReference>
<keyword evidence="1" id="KW-0378">Hydrolase</keyword>
<sequence>MINTENIAYCVTRLHCFKADKSVSAGTGFFFGIHEGKETLLPILVTNKHVIKDSVEFQFKLTLMDGSGNPILKDYPTIRIPTKGYWVDHPDPKIDLCATTFGNILKHFETELKSKIRWSRIMPDNIPSKDIAMSFSELEDVVMVGYPIGISDEFNNRPIFRKGVTATKPGLSYNGKREFLIDIAAFPGSSGSPVFLYKEGFNVVNSAGDRLAGRDDKFYFVGILWGGHEHLATGKIESKPIPTALDSVYRSNIPANLGLVIPSEVLLEFETVFQKPN</sequence>
<dbReference type="EMBL" id="QURB01000001">
    <property type="protein sequence ID" value="RFC55658.1"/>
    <property type="molecule type" value="Genomic_DNA"/>
</dbReference>
<proteinExistence type="predicted"/>
<dbReference type="InterPro" id="IPR009003">
    <property type="entry name" value="Peptidase_S1_PA"/>
</dbReference>
<name>A0A3E1F1G4_9FLAO</name>
<keyword evidence="2" id="KW-1185">Reference proteome</keyword>
<dbReference type="Proteomes" id="UP000257127">
    <property type="component" value="Unassembled WGS sequence"/>
</dbReference>
<dbReference type="InterPro" id="IPR043504">
    <property type="entry name" value="Peptidase_S1_PA_chymotrypsin"/>
</dbReference>
<evidence type="ECO:0000313" key="2">
    <source>
        <dbReference type="Proteomes" id="UP000257127"/>
    </source>
</evidence>